<dbReference type="EMBL" id="NHRY01000224">
    <property type="protein sequence ID" value="PPQ29576.1"/>
    <property type="molecule type" value="Genomic_DNA"/>
</dbReference>
<dbReference type="Proteomes" id="UP000239724">
    <property type="component" value="Unassembled WGS sequence"/>
</dbReference>
<dbReference type="InterPro" id="IPR002636">
    <property type="entry name" value="DUF29"/>
</dbReference>
<gene>
    <name evidence="1" type="ORF">CCS01_21190</name>
</gene>
<dbReference type="PANTHER" id="PTHR34235">
    <property type="entry name" value="SLR1203 PROTEIN-RELATED"/>
    <property type="match status" value="1"/>
</dbReference>
<reference evidence="1 2" key="1">
    <citation type="journal article" date="2018" name="Arch. Microbiol.">
        <title>New insights into the metabolic potential of the phototrophic purple bacterium Rhodopila globiformis DSM 161(T) from its draft genome sequence and evidence for a vanadium-dependent nitrogenase.</title>
        <authorList>
            <person name="Imhoff J.F."/>
            <person name="Rahn T."/>
            <person name="Kunzel S."/>
            <person name="Neulinger S.C."/>
        </authorList>
    </citation>
    <scope>NUCLEOTIDE SEQUENCE [LARGE SCALE GENOMIC DNA]</scope>
    <source>
        <strain evidence="1 2">DSM 161</strain>
    </source>
</reference>
<dbReference type="OrthoDB" id="425753at2"/>
<protein>
    <recommendedName>
        <fullName evidence="3">DUF29 domain-containing protein</fullName>
    </recommendedName>
</protein>
<comment type="caution">
    <text evidence="1">The sequence shown here is derived from an EMBL/GenBank/DDBJ whole genome shotgun (WGS) entry which is preliminary data.</text>
</comment>
<evidence type="ECO:0000313" key="2">
    <source>
        <dbReference type="Proteomes" id="UP000239724"/>
    </source>
</evidence>
<sequence>MDAIRIDDDIVAWSKQQADALRRRASNELDWDTLASEIEDIGMGALEAIEGLLYQALSHQLKIMAWPQARDVQHWHHEYLNFLGQAQLRYRPAWRQKIDLAKIYRAALRHQPETMYGALPQALPDTCPWTLEELLQD</sequence>
<keyword evidence="2" id="KW-1185">Reference proteome</keyword>
<organism evidence="1 2">
    <name type="scientific">Rhodopila globiformis</name>
    <name type="common">Rhodopseudomonas globiformis</name>
    <dbReference type="NCBI Taxonomy" id="1071"/>
    <lineage>
        <taxon>Bacteria</taxon>
        <taxon>Pseudomonadati</taxon>
        <taxon>Pseudomonadota</taxon>
        <taxon>Alphaproteobacteria</taxon>
        <taxon>Acetobacterales</taxon>
        <taxon>Acetobacteraceae</taxon>
        <taxon>Rhodopila</taxon>
    </lineage>
</organism>
<proteinExistence type="predicted"/>
<accession>A0A2S6N4N2</accession>
<evidence type="ECO:0008006" key="3">
    <source>
        <dbReference type="Google" id="ProtNLM"/>
    </source>
</evidence>
<dbReference type="Pfam" id="PF01724">
    <property type="entry name" value="DUF29"/>
    <property type="match status" value="1"/>
</dbReference>
<dbReference type="RefSeq" id="WP_104520816.1">
    <property type="nucleotide sequence ID" value="NZ_NHRY01000224.1"/>
</dbReference>
<name>A0A2S6N4N2_RHOGL</name>
<dbReference type="AlphaFoldDB" id="A0A2S6N4N2"/>
<dbReference type="PANTHER" id="PTHR34235:SF3">
    <property type="entry name" value="SLR1203 PROTEIN"/>
    <property type="match status" value="1"/>
</dbReference>
<dbReference type="Gene3D" id="1.20.1220.20">
    <property type="entry name" value="Uncharcterised protein PF01724"/>
    <property type="match status" value="1"/>
</dbReference>
<evidence type="ECO:0000313" key="1">
    <source>
        <dbReference type="EMBL" id="PPQ29576.1"/>
    </source>
</evidence>